<dbReference type="PANTHER" id="PTHR46796:SF13">
    <property type="entry name" value="HTH-TYPE TRANSCRIPTIONAL ACTIVATOR RHAS"/>
    <property type="match status" value="1"/>
</dbReference>
<dbReference type="InterPro" id="IPR014710">
    <property type="entry name" value="RmlC-like_jellyroll"/>
</dbReference>
<accession>A0A5N5VXB9</accession>
<comment type="caution">
    <text evidence="8">The sequence shown here is derived from an EMBL/GenBank/DDBJ whole genome shotgun (WGS) entry which is preliminary data.</text>
</comment>
<evidence type="ECO:0000256" key="1">
    <source>
        <dbReference type="ARBA" id="ARBA00022490"/>
    </source>
</evidence>
<dbReference type="Gene3D" id="1.10.10.60">
    <property type="entry name" value="Homeodomain-like"/>
    <property type="match status" value="1"/>
</dbReference>
<dbReference type="InterPro" id="IPR003313">
    <property type="entry name" value="AraC-bd"/>
</dbReference>
<dbReference type="Pfam" id="PF12833">
    <property type="entry name" value="HTH_18"/>
    <property type="match status" value="1"/>
</dbReference>
<dbReference type="Proteomes" id="UP000327000">
    <property type="component" value="Unassembled WGS sequence"/>
</dbReference>
<dbReference type="EMBL" id="VOKX01000140">
    <property type="protein sequence ID" value="KAB7833131.1"/>
    <property type="molecule type" value="Genomic_DNA"/>
</dbReference>
<evidence type="ECO:0000256" key="4">
    <source>
        <dbReference type="ARBA" id="ARBA00023159"/>
    </source>
</evidence>
<feature type="compositionally biased region" description="Basic and acidic residues" evidence="6">
    <location>
        <begin position="300"/>
        <end position="316"/>
    </location>
</feature>
<dbReference type="InterPro" id="IPR018062">
    <property type="entry name" value="HTH_AraC-typ_CS"/>
</dbReference>
<keyword evidence="9" id="KW-1185">Reference proteome</keyword>
<evidence type="ECO:0000313" key="9">
    <source>
        <dbReference type="Proteomes" id="UP000327000"/>
    </source>
</evidence>
<keyword evidence="2" id="KW-0805">Transcription regulation</keyword>
<dbReference type="AlphaFoldDB" id="A0A5N5VXB9"/>
<gene>
    <name evidence="8" type="ORF">FRZ00_33990</name>
</gene>
<dbReference type="InterPro" id="IPR018060">
    <property type="entry name" value="HTH_AraC"/>
</dbReference>
<feature type="region of interest" description="Disordered" evidence="6">
    <location>
        <begin position="285"/>
        <end position="316"/>
    </location>
</feature>
<evidence type="ECO:0000256" key="2">
    <source>
        <dbReference type="ARBA" id="ARBA00023015"/>
    </source>
</evidence>
<protein>
    <submittedName>
        <fullName evidence="8">Helix-turn-helix domain-containing protein</fullName>
    </submittedName>
</protein>
<evidence type="ECO:0000259" key="7">
    <source>
        <dbReference type="PROSITE" id="PS01124"/>
    </source>
</evidence>
<evidence type="ECO:0000256" key="5">
    <source>
        <dbReference type="ARBA" id="ARBA00023163"/>
    </source>
</evidence>
<dbReference type="SMART" id="SM00342">
    <property type="entry name" value="HTH_ARAC"/>
    <property type="match status" value="1"/>
</dbReference>
<keyword evidence="4" id="KW-0010">Activator</keyword>
<dbReference type="SUPFAM" id="SSF46689">
    <property type="entry name" value="Homeodomain-like"/>
    <property type="match status" value="1"/>
</dbReference>
<dbReference type="PROSITE" id="PS00041">
    <property type="entry name" value="HTH_ARAC_FAMILY_1"/>
    <property type="match status" value="1"/>
</dbReference>
<keyword evidence="5" id="KW-0804">Transcription</keyword>
<dbReference type="PRINTS" id="PR00032">
    <property type="entry name" value="HTHARAC"/>
</dbReference>
<dbReference type="InterPro" id="IPR020449">
    <property type="entry name" value="Tscrpt_reg_AraC-type_HTH"/>
</dbReference>
<evidence type="ECO:0000313" key="8">
    <source>
        <dbReference type="EMBL" id="KAB7833131.1"/>
    </source>
</evidence>
<dbReference type="Gene3D" id="2.60.120.10">
    <property type="entry name" value="Jelly Rolls"/>
    <property type="match status" value="1"/>
</dbReference>
<dbReference type="GO" id="GO:0003700">
    <property type="term" value="F:DNA-binding transcription factor activity"/>
    <property type="evidence" value="ECO:0007669"/>
    <property type="project" value="InterPro"/>
</dbReference>
<dbReference type="InterPro" id="IPR009057">
    <property type="entry name" value="Homeodomain-like_sf"/>
</dbReference>
<dbReference type="Pfam" id="PF02311">
    <property type="entry name" value="AraC_binding"/>
    <property type="match status" value="1"/>
</dbReference>
<sequence>MAPHAQDAPLSADPVPLHRLAVPAACPPPFAMGSFDALGPESRAGYPHRHTFYEIAYVTAGTGTHVVDVVRHPLRPPHLCVILPGQVHYWDRAVGLSGVLLLFTEDFLLSRPDDRRLLRALGERRVPRLPTGPDGGDTAGIGSLVRAMEREFTARADGYASVLEAYLHILLVRALRLPGERRPEADAGRSAEVAREFGALVTETAGAEGAVRAYADRLGVSVGYLIESVKQATGRTPGELVRAARALEAKRLLTGSGLTVAQIARRVGFGDPAYFCRFFRRETGVSPGDFRRSAGGCPPDRARERTPDRTPERTPE</sequence>
<dbReference type="GO" id="GO:0043565">
    <property type="term" value="F:sequence-specific DNA binding"/>
    <property type="evidence" value="ECO:0007669"/>
    <property type="project" value="InterPro"/>
</dbReference>
<keyword evidence="1" id="KW-0963">Cytoplasm</keyword>
<evidence type="ECO:0000256" key="3">
    <source>
        <dbReference type="ARBA" id="ARBA00023125"/>
    </source>
</evidence>
<organism evidence="8 9">
    <name type="scientific">Streptomyces mobaraensis</name>
    <name type="common">Streptoverticillium mobaraense</name>
    <dbReference type="NCBI Taxonomy" id="35621"/>
    <lineage>
        <taxon>Bacteria</taxon>
        <taxon>Bacillati</taxon>
        <taxon>Actinomycetota</taxon>
        <taxon>Actinomycetes</taxon>
        <taxon>Kitasatosporales</taxon>
        <taxon>Streptomycetaceae</taxon>
        <taxon>Streptomyces</taxon>
    </lineage>
</organism>
<dbReference type="InterPro" id="IPR037923">
    <property type="entry name" value="HTH-like"/>
</dbReference>
<name>A0A5N5VXB9_STRMB</name>
<proteinExistence type="predicted"/>
<dbReference type="OrthoDB" id="9799345at2"/>
<keyword evidence="3" id="KW-0238">DNA-binding</keyword>
<dbReference type="SUPFAM" id="SSF51215">
    <property type="entry name" value="Regulatory protein AraC"/>
    <property type="match status" value="1"/>
</dbReference>
<dbReference type="InterPro" id="IPR050204">
    <property type="entry name" value="AraC_XylS_family_regulators"/>
</dbReference>
<dbReference type="PANTHER" id="PTHR46796">
    <property type="entry name" value="HTH-TYPE TRANSCRIPTIONAL ACTIVATOR RHAS-RELATED"/>
    <property type="match status" value="1"/>
</dbReference>
<feature type="domain" description="HTH araC/xylS-type" evidence="7">
    <location>
        <begin position="195"/>
        <end position="293"/>
    </location>
</feature>
<evidence type="ECO:0000256" key="6">
    <source>
        <dbReference type="SAM" id="MobiDB-lite"/>
    </source>
</evidence>
<dbReference type="PROSITE" id="PS01124">
    <property type="entry name" value="HTH_ARAC_FAMILY_2"/>
    <property type="match status" value="1"/>
</dbReference>
<dbReference type="RefSeq" id="WP_152266194.1">
    <property type="nucleotide sequence ID" value="NZ_VOKX01000140.1"/>
</dbReference>
<reference evidence="8 9" key="1">
    <citation type="journal article" date="2019" name="Microb. Cell Fact.">
        <title>Exploring novel herbicidin analogues by transcriptional regulator overexpression and MS/MS molecular networking.</title>
        <authorList>
            <person name="Shi Y."/>
            <person name="Gu R."/>
            <person name="Li Y."/>
            <person name="Wang X."/>
            <person name="Ren W."/>
            <person name="Li X."/>
            <person name="Wang L."/>
            <person name="Xie Y."/>
            <person name="Hong B."/>
        </authorList>
    </citation>
    <scope>NUCLEOTIDE SEQUENCE [LARGE SCALE GENOMIC DNA]</scope>
    <source>
        <strain evidence="8 9">US-43</strain>
    </source>
</reference>